<accession>K9W1R3</accession>
<sequence length="208" mass="24115">MLEVIIGSVLVGSLGLQTLSVSGWLYWRQQTIRKQNEWEEEEDILTSFESKEELAIVHQPLEIQNNSSAIEPAKNPDPRLMGWEFKIVRAKRDLFRDPRIFQQLCEEERSAGWILLEKLDDRRARFKRPIALREIVNPEFLSFDPYRSYYGPTWTTINWLGTLAAILTLIAPAYLGYTYVSRGFARSQERPPDPPAQQLPPPEKPPAF</sequence>
<keyword evidence="2" id="KW-1133">Transmembrane helix</keyword>
<evidence type="ECO:0000256" key="2">
    <source>
        <dbReference type="SAM" id="Phobius"/>
    </source>
</evidence>
<feature type="transmembrane region" description="Helical" evidence="2">
    <location>
        <begin position="6"/>
        <end position="27"/>
    </location>
</feature>
<dbReference type="STRING" id="1173022.Cri9333_3310"/>
<protein>
    <submittedName>
        <fullName evidence="3">Uncharacterized protein</fullName>
    </submittedName>
</protein>
<reference evidence="3 4" key="1">
    <citation type="submission" date="2012-06" db="EMBL/GenBank/DDBJ databases">
        <title>Finished chromosome of genome of Crinalium epipsammum PCC 9333.</title>
        <authorList>
            <consortium name="US DOE Joint Genome Institute"/>
            <person name="Gugger M."/>
            <person name="Coursin T."/>
            <person name="Rippka R."/>
            <person name="Tandeau De Marsac N."/>
            <person name="Huntemann M."/>
            <person name="Wei C.-L."/>
            <person name="Han J."/>
            <person name="Detter J.C."/>
            <person name="Han C."/>
            <person name="Tapia R."/>
            <person name="Davenport K."/>
            <person name="Daligault H."/>
            <person name="Erkkila T."/>
            <person name="Gu W."/>
            <person name="Munk A.C.C."/>
            <person name="Teshima H."/>
            <person name="Xu Y."/>
            <person name="Chain P."/>
            <person name="Chen A."/>
            <person name="Krypides N."/>
            <person name="Mavromatis K."/>
            <person name="Markowitz V."/>
            <person name="Szeto E."/>
            <person name="Ivanova N."/>
            <person name="Mikhailova N."/>
            <person name="Ovchinnikova G."/>
            <person name="Pagani I."/>
            <person name="Pati A."/>
            <person name="Goodwin L."/>
            <person name="Peters L."/>
            <person name="Pitluck S."/>
            <person name="Woyke T."/>
            <person name="Kerfeld C."/>
        </authorList>
    </citation>
    <scope>NUCLEOTIDE SEQUENCE [LARGE SCALE GENOMIC DNA]</scope>
    <source>
        <strain evidence="3 4">PCC 9333</strain>
    </source>
</reference>
<dbReference type="RefSeq" id="WP_015204247.1">
    <property type="nucleotide sequence ID" value="NC_019753.1"/>
</dbReference>
<dbReference type="eggNOG" id="ENOG502ZU7K">
    <property type="taxonomic scope" value="Bacteria"/>
</dbReference>
<evidence type="ECO:0000313" key="4">
    <source>
        <dbReference type="Proteomes" id="UP000010472"/>
    </source>
</evidence>
<keyword evidence="2" id="KW-0812">Transmembrane</keyword>
<dbReference type="EMBL" id="CP003620">
    <property type="protein sequence ID" value="AFZ14141.1"/>
    <property type="molecule type" value="Genomic_DNA"/>
</dbReference>
<evidence type="ECO:0000256" key="1">
    <source>
        <dbReference type="SAM" id="MobiDB-lite"/>
    </source>
</evidence>
<keyword evidence="4" id="KW-1185">Reference proteome</keyword>
<gene>
    <name evidence="3" type="ORF">Cri9333_3310</name>
</gene>
<dbReference type="OrthoDB" id="7064021at2"/>
<keyword evidence="2" id="KW-0472">Membrane</keyword>
<name>K9W1R3_9CYAN</name>
<feature type="transmembrane region" description="Helical" evidence="2">
    <location>
        <begin position="157"/>
        <end position="177"/>
    </location>
</feature>
<feature type="compositionally biased region" description="Pro residues" evidence="1">
    <location>
        <begin position="193"/>
        <end position="208"/>
    </location>
</feature>
<dbReference type="PATRIC" id="fig|1173022.3.peg.3578"/>
<organism evidence="3 4">
    <name type="scientific">Crinalium epipsammum PCC 9333</name>
    <dbReference type="NCBI Taxonomy" id="1173022"/>
    <lineage>
        <taxon>Bacteria</taxon>
        <taxon>Bacillati</taxon>
        <taxon>Cyanobacteriota</taxon>
        <taxon>Cyanophyceae</taxon>
        <taxon>Gomontiellales</taxon>
        <taxon>Gomontiellaceae</taxon>
        <taxon>Crinalium</taxon>
    </lineage>
</organism>
<dbReference type="AlphaFoldDB" id="K9W1R3"/>
<dbReference type="HOGENOM" id="CLU_111990_0_0_3"/>
<proteinExistence type="predicted"/>
<dbReference type="Proteomes" id="UP000010472">
    <property type="component" value="Chromosome"/>
</dbReference>
<feature type="region of interest" description="Disordered" evidence="1">
    <location>
        <begin position="186"/>
        <end position="208"/>
    </location>
</feature>
<evidence type="ECO:0000313" key="3">
    <source>
        <dbReference type="EMBL" id="AFZ14141.1"/>
    </source>
</evidence>
<dbReference type="KEGG" id="cep:Cri9333_3310"/>